<dbReference type="RefSeq" id="WP_265617720.1">
    <property type="nucleotide sequence ID" value="NZ_JAPFRD010000011.1"/>
</dbReference>
<evidence type="ECO:0000313" key="2">
    <source>
        <dbReference type="Proteomes" id="UP001142810"/>
    </source>
</evidence>
<sequence>MDNRAFTKLIEYLEKVPAIYGTIGSGSDNDGCWWVKFEIDINHQYAWHTVQEMAHVLNYMSIDERLPTSFHPVSPPPYMNGGPDEFLSWVIECHNPEFRPGTCAEWLIGRLPNPVEDLEQWASE</sequence>
<comment type="caution">
    <text evidence="1">The sequence shown here is derived from an EMBL/GenBank/DDBJ whole genome shotgun (WGS) entry which is preliminary data.</text>
</comment>
<proteinExistence type="predicted"/>
<dbReference type="Proteomes" id="UP001142810">
    <property type="component" value="Unassembled WGS sequence"/>
</dbReference>
<dbReference type="EMBL" id="JAPFRD010000011">
    <property type="protein sequence ID" value="MCW8108972.1"/>
    <property type="molecule type" value="Genomic_DNA"/>
</dbReference>
<reference evidence="1" key="1">
    <citation type="submission" date="2022-11" db="EMBL/GenBank/DDBJ databases">
        <title>Alteromonas sp. nov., isolated from sea water of the Qingdao.</title>
        <authorList>
            <person name="Wang Q."/>
        </authorList>
    </citation>
    <scope>NUCLEOTIDE SEQUENCE</scope>
    <source>
        <strain evidence="1">ASW11-7</strain>
    </source>
</reference>
<organism evidence="1 2">
    <name type="scientific">Alteromonas aquimaris</name>
    <dbReference type="NCBI Taxonomy" id="2998417"/>
    <lineage>
        <taxon>Bacteria</taxon>
        <taxon>Pseudomonadati</taxon>
        <taxon>Pseudomonadota</taxon>
        <taxon>Gammaproteobacteria</taxon>
        <taxon>Alteromonadales</taxon>
        <taxon>Alteromonadaceae</taxon>
        <taxon>Alteromonas/Salinimonas group</taxon>
        <taxon>Alteromonas</taxon>
    </lineage>
</organism>
<gene>
    <name evidence="1" type="ORF">OPS25_10750</name>
</gene>
<keyword evidence="2" id="KW-1185">Reference proteome</keyword>
<name>A0ABT3P880_9ALTE</name>
<protein>
    <submittedName>
        <fullName evidence="1">Uncharacterized protein</fullName>
    </submittedName>
</protein>
<evidence type="ECO:0000313" key="1">
    <source>
        <dbReference type="EMBL" id="MCW8108972.1"/>
    </source>
</evidence>
<accession>A0ABT3P880</accession>